<dbReference type="eggNOG" id="COG2169">
    <property type="taxonomic scope" value="Bacteria"/>
</dbReference>
<name>E2ZCT1_9FIRM</name>
<sequence length="247" mass="27134">MIKKKLTALLATLLVMVSLAGCGSNPVEPKAEKAVPAAAVSAQNESGRNVVDLSTLPPFSGKPYVVINNNEPSFSQEDMKTTSVERYSDLDPLGRCGPAFADIGEDLMPTQKRGPIGSVKPSGWQTVKYDNVDGKYLYNRCHLIGYQLTAENANPKNLITGTRYLNVQGMLPFENMVHDYIKETHNHVLYRVTPVFEGKNLVARGVQMEALSVEDNGKGIKFNVFVYNNQPGIEIDYATGKSHRISV</sequence>
<comment type="caution">
    <text evidence="3">The sequence shown here is derived from an EMBL/GenBank/DDBJ whole genome shotgun (WGS) entry which is preliminary data.</text>
</comment>
<dbReference type="STRING" id="706434.HMPREF9429_01035"/>
<reference evidence="3 4" key="1">
    <citation type="submission" date="2010-08" db="EMBL/GenBank/DDBJ databases">
        <authorList>
            <person name="Weinstock G."/>
            <person name="Sodergren E."/>
            <person name="Clifton S."/>
            <person name="Fulton L."/>
            <person name="Fulton B."/>
            <person name="Courtney L."/>
            <person name="Fronick C."/>
            <person name="Harrison M."/>
            <person name="Strong C."/>
            <person name="Farmer C."/>
            <person name="Delahaunty K."/>
            <person name="Markovic C."/>
            <person name="Hall O."/>
            <person name="Minx P."/>
            <person name="Tomlinson C."/>
            <person name="Mitreva M."/>
            <person name="Hou S."/>
            <person name="Chen J."/>
            <person name="Wollam A."/>
            <person name="Pepin K.H."/>
            <person name="Johnson M."/>
            <person name="Bhonagiri V."/>
            <person name="Zhang X."/>
            <person name="Suruliraj S."/>
            <person name="Warren W."/>
            <person name="Chinwalla A."/>
            <person name="Mardis E.R."/>
            <person name="Wilson R.K."/>
        </authorList>
    </citation>
    <scope>NUCLEOTIDE SEQUENCE [LARGE SCALE GENOMIC DNA]</scope>
    <source>
        <strain evidence="3 4">F0359</strain>
    </source>
</reference>
<gene>
    <name evidence="3" type="ORF">HMPREF9429_01035</name>
</gene>
<accession>E2ZCT1</accession>
<dbReference type="OrthoDB" id="9783680at2"/>
<keyword evidence="4" id="KW-1185">Reference proteome</keyword>
<evidence type="ECO:0000259" key="2">
    <source>
        <dbReference type="Pfam" id="PF13930"/>
    </source>
</evidence>
<dbReference type="RefSeq" id="WP_006942106.1">
    <property type="nucleotide sequence ID" value="NZ_GL538208.1"/>
</dbReference>
<evidence type="ECO:0000256" key="1">
    <source>
        <dbReference type="SAM" id="SignalP"/>
    </source>
</evidence>
<evidence type="ECO:0000313" key="3">
    <source>
        <dbReference type="EMBL" id="EFQ03852.1"/>
    </source>
</evidence>
<dbReference type="HOGENOM" id="CLU_054350_4_1_9"/>
<dbReference type="EMBL" id="AECS01000037">
    <property type="protein sequence ID" value="EFQ03852.1"/>
    <property type="molecule type" value="Genomic_DNA"/>
</dbReference>
<organism evidence="3 4">
    <name type="scientific">Megasphaera micronuciformis F0359</name>
    <dbReference type="NCBI Taxonomy" id="706434"/>
    <lineage>
        <taxon>Bacteria</taxon>
        <taxon>Bacillati</taxon>
        <taxon>Bacillota</taxon>
        <taxon>Negativicutes</taxon>
        <taxon>Veillonellales</taxon>
        <taxon>Veillonellaceae</taxon>
        <taxon>Megasphaera</taxon>
    </lineage>
</organism>
<dbReference type="AlphaFoldDB" id="E2ZCT1"/>
<dbReference type="PROSITE" id="PS51257">
    <property type="entry name" value="PROKAR_LIPOPROTEIN"/>
    <property type="match status" value="1"/>
</dbReference>
<keyword evidence="1" id="KW-0732">Signal</keyword>
<feature type="chain" id="PRO_5038653229" description="Type VII secretion system protein EssD-like domain-containing protein" evidence="1">
    <location>
        <begin position="21"/>
        <end position="247"/>
    </location>
</feature>
<dbReference type="InterPro" id="IPR044929">
    <property type="entry name" value="DNA/RNA_non-sp_Endonuclease_sf"/>
</dbReference>
<evidence type="ECO:0000313" key="4">
    <source>
        <dbReference type="Proteomes" id="UP000003195"/>
    </source>
</evidence>
<protein>
    <recommendedName>
        <fullName evidence="2">Type VII secretion system protein EssD-like domain-containing protein</fullName>
    </recommendedName>
</protein>
<dbReference type="Gene3D" id="3.40.570.10">
    <property type="entry name" value="Extracellular Endonuclease, subunit A"/>
    <property type="match status" value="1"/>
</dbReference>
<feature type="signal peptide" evidence="1">
    <location>
        <begin position="1"/>
        <end position="20"/>
    </location>
</feature>
<dbReference type="Pfam" id="PF13930">
    <property type="entry name" value="Endonuclea_NS_2"/>
    <property type="match status" value="1"/>
</dbReference>
<proteinExistence type="predicted"/>
<dbReference type="InterPro" id="IPR044927">
    <property type="entry name" value="Endonuclea_NS_2"/>
</dbReference>
<feature type="domain" description="Type VII secretion system protein EssD-like" evidence="2">
    <location>
        <begin position="85"/>
        <end position="210"/>
    </location>
</feature>
<dbReference type="Proteomes" id="UP000003195">
    <property type="component" value="Unassembled WGS sequence"/>
</dbReference>